<dbReference type="SUPFAM" id="SSF52304">
    <property type="entry name" value="Type II 3-dehydroquinate dehydratase"/>
    <property type="match status" value="1"/>
</dbReference>
<keyword evidence="7 9" id="KW-0057">Aromatic amino acid biosynthesis</keyword>
<dbReference type="InterPro" id="IPR018509">
    <property type="entry name" value="DHquinase_II_CS"/>
</dbReference>
<evidence type="ECO:0000256" key="7">
    <source>
        <dbReference type="ARBA" id="ARBA00023141"/>
    </source>
</evidence>
<keyword evidence="14" id="KW-1185">Reference proteome</keyword>
<organism evidence="13 14">
    <name type="scientific">Magnetospirillum fulvum</name>
    <name type="common">Rhodospirillum fulvum</name>
    <dbReference type="NCBI Taxonomy" id="1082"/>
    <lineage>
        <taxon>Bacteria</taxon>
        <taxon>Pseudomonadati</taxon>
        <taxon>Pseudomonadota</taxon>
        <taxon>Alphaproteobacteria</taxon>
        <taxon>Rhodospirillales</taxon>
        <taxon>Rhodospirillaceae</taxon>
        <taxon>Magnetospirillum</taxon>
    </lineage>
</organism>
<dbReference type="GO" id="GO:0009423">
    <property type="term" value="P:chorismate biosynthetic process"/>
    <property type="evidence" value="ECO:0007669"/>
    <property type="project" value="UniProtKB-UniRule"/>
</dbReference>
<dbReference type="GO" id="GO:0003855">
    <property type="term" value="F:3-dehydroquinate dehydratase activity"/>
    <property type="evidence" value="ECO:0007669"/>
    <property type="project" value="UniProtKB-UniRule"/>
</dbReference>
<protein>
    <recommendedName>
        <fullName evidence="6 9">3-dehydroquinate dehydratase</fullName>
        <shortName evidence="9">3-dehydroquinase</shortName>
        <ecNumber evidence="6 9">4.2.1.10</ecNumber>
    </recommendedName>
    <alternativeName>
        <fullName evidence="9">Type II DHQase</fullName>
    </alternativeName>
</protein>
<feature type="active site" description="Proton acceptor" evidence="9 10">
    <location>
        <position position="26"/>
    </location>
</feature>
<comment type="catalytic activity">
    <reaction evidence="1 9">
        <text>3-dehydroquinate = 3-dehydroshikimate + H2O</text>
        <dbReference type="Rhea" id="RHEA:21096"/>
        <dbReference type="ChEBI" id="CHEBI:15377"/>
        <dbReference type="ChEBI" id="CHEBI:16630"/>
        <dbReference type="ChEBI" id="CHEBI:32364"/>
        <dbReference type="EC" id="4.2.1.10"/>
    </reaction>
</comment>
<comment type="similarity">
    <text evidence="4 9">Belongs to the type-II 3-dehydroquinase family.</text>
</comment>
<dbReference type="Gene3D" id="3.40.50.9100">
    <property type="entry name" value="Dehydroquinase, class II"/>
    <property type="match status" value="1"/>
</dbReference>
<feature type="binding site" evidence="9 11">
    <location>
        <position position="77"/>
    </location>
    <ligand>
        <name>substrate</name>
    </ligand>
</feature>
<comment type="pathway">
    <text evidence="3 9">Metabolic intermediate biosynthesis; chorismate biosynthesis; chorismate from D-erythrose 4-phosphate and phosphoenolpyruvate: step 3/7.</text>
</comment>
<dbReference type="PIRSF" id="PIRSF001399">
    <property type="entry name" value="DHquinase_II"/>
    <property type="match status" value="1"/>
</dbReference>
<evidence type="ECO:0000256" key="4">
    <source>
        <dbReference type="ARBA" id="ARBA00011037"/>
    </source>
</evidence>
<dbReference type="Pfam" id="PF01220">
    <property type="entry name" value="DHquinase_II"/>
    <property type="match status" value="1"/>
</dbReference>
<sequence length="152" mass="16515">MSAAPVISILNGPNLNMLGTRQPELYGRETLSDIETLCRGHAATRGMTVEFRQSNYEGELVTWIQETRGRAAGLILNAGAYTHTSVAILDALLAAEVPTVEVHLSNIHQRDSFRHHSYVAQAAKGMICGFGSHGYILALDALARLIKGNSER</sequence>
<dbReference type="NCBIfam" id="NF003805">
    <property type="entry name" value="PRK05395.1-2"/>
    <property type="match status" value="1"/>
</dbReference>
<evidence type="ECO:0000256" key="5">
    <source>
        <dbReference type="ARBA" id="ARBA00011193"/>
    </source>
</evidence>
<dbReference type="OrthoDB" id="9790793at2"/>
<feature type="site" description="Transition state stabilizer" evidence="9 12">
    <location>
        <position position="21"/>
    </location>
</feature>
<reference evidence="14" key="1">
    <citation type="submission" date="2016-10" db="EMBL/GenBank/DDBJ databases">
        <authorList>
            <person name="Varghese N."/>
            <person name="Submissions S."/>
        </authorList>
    </citation>
    <scope>NUCLEOTIDE SEQUENCE [LARGE SCALE GENOMIC DNA]</scope>
    <source>
        <strain evidence="14">DSM 13234</strain>
    </source>
</reference>
<feature type="binding site" evidence="9 11">
    <location>
        <position position="90"/>
    </location>
    <ligand>
        <name>substrate</name>
    </ligand>
</feature>
<dbReference type="UniPathway" id="UPA00053">
    <property type="reaction ID" value="UER00086"/>
</dbReference>
<comment type="subunit">
    <text evidence="5 9">Homododecamer.</text>
</comment>
<dbReference type="CDD" id="cd00466">
    <property type="entry name" value="DHQase_II"/>
    <property type="match status" value="1"/>
</dbReference>
<dbReference type="EC" id="4.2.1.10" evidence="6 9"/>
<dbReference type="Proteomes" id="UP000182983">
    <property type="component" value="Unassembled WGS sequence"/>
</dbReference>
<dbReference type="RefSeq" id="WP_074765006.1">
    <property type="nucleotide sequence ID" value="NZ_FNWO01000001.1"/>
</dbReference>
<feature type="binding site" evidence="9 11">
    <location>
        <begin position="104"/>
        <end position="105"/>
    </location>
    <ligand>
        <name>substrate</name>
    </ligand>
</feature>
<evidence type="ECO:0000256" key="1">
    <source>
        <dbReference type="ARBA" id="ARBA00001864"/>
    </source>
</evidence>
<evidence type="ECO:0000256" key="10">
    <source>
        <dbReference type="PIRSR" id="PIRSR001399-1"/>
    </source>
</evidence>
<dbReference type="InterPro" id="IPR001874">
    <property type="entry name" value="DHquinase_II"/>
</dbReference>
<proteinExistence type="inferred from homology"/>
<evidence type="ECO:0000256" key="8">
    <source>
        <dbReference type="ARBA" id="ARBA00023239"/>
    </source>
</evidence>
<dbReference type="PANTHER" id="PTHR21272:SF3">
    <property type="entry name" value="CATABOLIC 3-DEHYDROQUINASE"/>
    <property type="match status" value="1"/>
</dbReference>
<dbReference type="GO" id="GO:0019631">
    <property type="term" value="P:quinate catabolic process"/>
    <property type="evidence" value="ECO:0007669"/>
    <property type="project" value="TreeGrafter"/>
</dbReference>
<dbReference type="HAMAP" id="MF_00169">
    <property type="entry name" value="AroQ"/>
    <property type="match status" value="1"/>
</dbReference>
<evidence type="ECO:0000256" key="9">
    <source>
        <dbReference type="HAMAP-Rule" id="MF_00169"/>
    </source>
</evidence>
<dbReference type="NCBIfam" id="NF003806">
    <property type="entry name" value="PRK05395.1-3"/>
    <property type="match status" value="1"/>
</dbReference>
<evidence type="ECO:0000313" key="13">
    <source>
        <dbReference type="EMBL" id="SEH26232.1"/>
    </source>
</evidence>
<feature type="active site" description="Proton donor" evidence="9 10">
    <location>
        <position position="103"/>
    </location>
</feature>
<name>A0A1H6GTU4_MAGFU</name>
<dbReference type="NCBIfam" id="NF003807">
    <property type="entry name" value="PRK05395.1-4"/>
    <property type="match status" value="1"/>
</dbReference>
<dbReference type="AlphaFoldDB" id="A0A1H6GTU4"/>
<dbReference type="InterPro" id="IPR036441">
    <property type="entry name" value="DHquinase_II_sf"/>
</dbReference>
<evidence type="ECO:0000256" key="3">
    <source>
        <dbReference type="ARBA" id="ARBA00004902"/>
    </source>
</evidence>
<feature type="binding site" evidence="9 11">
    <location>
        <position position="83"/>
    </location>
    <ligand>
        <name>substrate</name>
    </ligand>
</feature>
<dbReference type="EMBL" id="FNWO01000001">
    <property type="protein sequence ID" value="SEH26232.1"/>
    <property type="molecule type" value="Genomic_DNA"/>
</dbReference>
<dbReference type="NCBIfam" id="TIGR01088">
    <property type="entry name" value="aroQ"/>
    <property type="match status" value="1"/>
</dbReference>
<accession>A0A1H6GTU4</accession>
<dbReference type="PANTHER" id="PTHR21272">
    <property type="entry name" value="CATABOLIC 3-DEHYDROQUINASE"/>
    <property type="match status" value="1"/>
</dbReference>
<gene>
    <name evidence="9" type="primary">aroQ</name>
    <name evidence="13" type="ORF">SAMN04244559_00423</name>
</gene>
<comment type="function">
    <text evidence="2 9">Catalyzes a trans-dehydration via an enolate intermediate.</text>
</comment>
<evidence type="ECO:0000256" key="11">
    <source>
        <dbReference type="PIRSR" id="PIRSR001399-2"/>
    </source>
</evidence>
<feature type="binding site" evidence="9 11">
    <location>
        <position position="114"/>
    </location>
    <ligand>
        <name>substrate</name>
    </ligand>
</feature>
<evidence type="ECO:0000313" key="14">
    <source>
        <dbReference type="Proteomes" id="UP000182983"/>
    </source>
</evidence>
<keyword evidence="8 9" id="KW-0456">Lyase</keyword>
<keyword evidence="9" id="KW-0028">Amino-acid biosynthesis</keyword>
<dbReference type="GO" id="GO:0008652">
    <property type="term" value="P:amino acid biosynthetic process"/>
    <property type="evidence" value="ECO:0007669"/>
    <property type="project" value="UniProtKB-KW"/>
</dbReference>
<evidence type="ECO:0000256" key="6">
    <source>
        <dbReference type="ARBA" id="ARBA00012060"/>
    </source>
</evidence>
<evidence type="ECO:0000256" key="12">
    <source>
        <dbReference type="PIRSR" id="PIRSR001399-3"/>
    </source>
</evidence>
<dbReference type="PROSITE" id="PS01029">
    <property type="entry name" value="DEHYDROQUINASE_II"/>
    <property type="match status" value="1"/>
</dbReference>
<dbReference type="GO" id="GO:0009073">
    <property type="term" value="P:aromatic amino acid family biosynthetic process"/>
    <property type="evidence" value="ECO:0007669"/>
    <property type="project" value="UniProtKB-KW"/>
</dbReference>
<evidence type="ECO:0000256" key="2">
    <source>
        <dbReference type="ARBA" id="ARBA00003924"/>
    </source>
</evidence>